<accession>A0AAD2CRP6</accession>
<evidence type="ECO:0000313" key="2">
    <source>
        <dbReference type="EMBL" id="CAJ1934536.1"/>
    </source>
</evidence>
<sequence>MDKTTFAFGLDSSSSSSSDDDIIGGFGISHDDMLENPAVIATLLKGAARQKRMAPGSDGDTVEFTPSPEFVELQKKKLKLMKEKLALDERKFARKSQKLEASMKVKRVDALRKKKEYKEDVVADPRYPSIDSMDTLNNKVNLAKDFKSFQKKKKKDPSHEDSQFPNGEYSESQDSIVRTCLAFDSLAAKCADSI</sequence>
<evidence type="ECO:0000256" key="1">
    <source>
        <dbReference type="SAM" id="MobiDB-lite"/>
    </source>
</evidence>
<feature type="compositionally biased region" description="Polar residues" evidence="1">
    <location>
        <begin position="163"/>
        <end position="173"/>
    </location>
</feature>
<dbReference type="Proteomes" id="UP001295423">
    <property type="component" value="Unassembled WGS sequence"/>
</dbReference>
<gene>
    <name evidence="2" type="ORF">CYCCA115_LOCUS3876</name>
</gene>
<comment type="caution">
    <text evidence="2">The sequence shown here is derived from an EMBL/GenBank/DDBJ whole genome shotgun (WGS) entry which is preliminary data.</text>
</comment>
<name>A0AAD2CRP6_9STRA</name>
<keyword evidence="3" id="KW-1185">Reference proteome</keyword>
<reference evidence="2" key="1">
    <citation type="submission" date="2023-08" db="EMBL/GenBank/DDBJ databases">
        <authorList>
            <person name="Audoor S."/>
            <person name="Bilcke G."/>
        </authorList>
    </citation>
    <scope>NUCLEOTIDE SEQUENCE</scope>
</reference>
<protein>
    <submittedName>
        <fullName evidence="2">Uncharacterized protein</fullName>
    </submittedName>
</protein>
<dbReference type="AlphaFoldDB" id="A0AAD2CRP6"/>
<proteinExistence type="predicted"/>
<feature type="region of interest" description="Disordered" evidence="1">
    <location>
        <begin position="148"/>
        <end position="173"/>
    </location>
</feature>
<organism evidence="2 3">
    <name type="scientific">Cylindrotheca closterium</name>
    <dbReference type="NCBI Taxonomy" id="2856"/>
    <lineage>
        <taxon>Eukaryota</taxon>
        <taxon>Sar</taxon>
        <taxon>Stramenopiles</taxon>
        <taxon>Ochrophyta</taxon>
        <taxon>Bacillariophyta</taxon>
        <taxon>Bacillariophyceae</taxon>
        <taxon>Bacillariophycidae</taxon>
        <taxon>Bacillariales</taxon>
        <taxon>Bacillariaceae</taxon>
        <taxon>Cylindrotheca</taxon>
    </lineage>
</organism>
<dbReference type="EMBL" id="CAKOGP040000335">
    <property type="protein sequence ID" value="CAJ1934536.1"/>
    <property type="molecule type" value="Genomic_DNA"/>
</dbReference>
<evidence type="ECO:0000313" key="3">
    <source>
        <dbReference type="Proteomes" id="UP001295423"/>
    </source>
</evidence>